<protein>
    <submittedName>
        <fullName evidence="6">Helix-turn-helix domain-containing protein</fullName>
    </submittedName>
</protein>
<feature type="transmembrane region" description="Helical" evidence="4">
    <location>
        <begin position="265"/>
        <end position="283"/>
    </location>
</feature>
<proteinExistence type="predicted"/>
<organism evidence="6 7">
    <name type="scientific">Paenibacillus brevis</name>
    <dbReference type="NCBI Taxonomy" id="2841508"/>
    <lineage>
        <taxon>Bacteria</taxon>
        <taxon>Bacillati</taxon>
        <taxon>Bacillota</taxon>
        <taxon>Bacilli</taxon>
        <taxon>Bacillales</taxon>
        <taxon>Paenibacillaceae</taxon>
        <taxon>Paenibacillus</taxon>
    </lineage>
</organism>
<comment type="caution">
    <text evidence="6">The sequence shown here is derived from an EMBL/GenBank/DDBJ whole genome shotgun (WGS) entry which is preliminary data.</text>
</comment>
<dbReference type="InterPro" id="IPR018062">
    <property type="entry name" value="HTH_AraC-typ_CS"/>
</dbReference>
<accession>A0ABS6FM61</accession>
<dbReference type="Pfam" id="PF17853">
    <property type="entry name" value="GGDEF_2"/>
    <property type="match status" value="1"/>
</dbReference>
<keyword evidence="2" id="KW-0238">DNA-binding</keyword>
<evidence type="ECO:0000259" key="5">
    <source>
        <dbReference type="PROSITE" id="PS01124"/>
    </source>
</evidence>
<keyword evidence="4" id="KW-1133">Transmembrane helix</keyword>
<evidence type="ECO:0000256" key="4">
    <source>
        <dbReference type="SAM" id="Phobius"/>
    </source>
</evidence>
<dbReference type="PROSITE" id="PS01124">
    <property type="entry name" value="HTH_ARAC_FAMILY_2"/>
    <property type="match status" value="1"/>
</dbReference>
<evidence type="ECO:0000256" key="2">
    <source>
        <dbReference type="ARBA" id="ARBA00023125"/>
    </source>
</evidence>
<dbReference type="InterPro" id="IPR041522">
    <property type="entry name" value="CdaR_GGDEF"/>
</dbReference>
<dbReference type="SMART" id="SM00342">
    <property type="entry name" value="HTH_ARAC"/>
    <property type="match status" value="1"/>
</dbReference>
<keyword evidence="3" id="KW-0804">Transcription</keyword>
<feature type="domain" description="HTH araC/xylS-type" evidence="5">
    <location>
        <begin position="638"/>
        <end position="737"/>
    </location>
</feature>
<name>A0ABS6FM61_9BACL</name>
<sequence length="744" mass="85573">MKKKWFYRMLLSYSPILMFLVLVLILLFYVKWTSETKIRLQNTNELFASHVSSVLDSSMKSIEEFVLQQMLTDEKITEYMNSTAPTPPFAMFELTERLTDIRTLFPLTGDIYIYKISSEEIISNFGLLKPKDTFADEDFLTGAIENPEEKKWSSPRAYRLYQANAVTNVVTLVKPLPITSVVPKGYVVVNVQLSSIQQALQTVISDASGYLELSDDGGASLFRENTPPQSKWGISTIRSDYTGWNLSVGIPESEQKLMSVFMDGWTLPALMTILLSIIVLTYVTHRNYKPIEEIMIRIDHYALRRSLQLGKGGKHNEFQFISTALDNLMEKSNEYEAKHKDDLIIRKRYWFHELLTGSFSLSDAEWEREAAELGIPHSFASSIVLVVMLDNREQFSGAYNQRDQTLFKFVVQGVLEEICRNYEVAVWSEWKEADQLCSIIYFRDSSNEAKILDIADKLKEWVAANLQFTVSLYIGTTVSEMDDIRGSYREAMQAGQYRALHGYSRIYAASDWKLNVQGDLYAHLHMAKGVVKLLRGADPAWNGQFERLFEGIRRDGLSHEQTAEVVNYMFYSLKKEMNDMPEEMMAVWVEPLRRYTPSMILAKELIDDIQRGMAELLHLLAESLHEWRDRQPQFTIVEQIVSYLQSNYGNPDISLDHLGEEFGLAPRVVSKLFKAGTGERFVDYVMNLRMTEAKRLLTKTDLPVQTIGEQVGYMQVISFIRTFKKNEGTPPGEYRKQYAGDYDT</sequence>
<dbReference type="Pfam" id="PF12833">
    <property type="entry name" value="HTH_18"/>
    <property type="match status" value="1"/>
</dbReference>
<evidence type="ECO:0000256" key="1">
    <source>
        <dbReference type="ARBA" id="ARBA00023015"/>
    </source>
</evidence>
<keyword evidence="4" id="KW-0472">Membrane</keyword>
<dbReference type="InterPro" id="IPR018060">
    <property type="entry name" value="HTH_AraC"/>
</dbReference>
<dbReference type="PROSITE" id="PS00041">
    <property type="entry name" value="HTH_ARAC_FAMILY_1"/>
    <property type="match status" value="1"/>
</dbReference>
<evidence type="ECO:0000256" key="3">
    <source>
        <dbReference type="ARBA" id="ARBA00023163"/>
    </source>
</evidence>
<keyword evidence="1" id="KW-0805">Transcription regulation</keyword>
<dbReference type="EMBL" id="JAHLQJ010000001">
    <property type="protein sequence ID" value="MBU5670513.1"/>
    <property type="molecule type" value="Genomic_DNA"/>
</dbReference>
<feature type="transmembrane region" description="Helical" evidence="4">
    <location>
        <begin position="6"/>
        <end position="30"/>
    </location>
</feature>
<gene>
    <name evidence="6" type="ORF">KQJ23_01580</name>
</gene>
<keyword evidence="4" id="KW-0812">Transmembrane</keyword>
<evidence type="ECO:0000313" key="7">
    <source>
        <dbReference type="Proteomes" id="UP000743001"/>
    </source>
</evidence>
<keyword evidence="7" id="KW-1185">Reference proteome</keyword>
<evidence type="ECO:0000313" key="6">
    <source>
        <dbReference type="EMBL" id="MBU5670513.1"/>
    </source>
</evidence>
<dbReference type="RefSeq" id="WP_216476913.1">
    <property type="nucleotide sequence ID" value="NZ_JAHLQJ010000001.1"/>
</dbReference>
<dbReference type="Proteomes" id="UP000743001">
    <property type="component" value="Unassembled WGS sequence"/>
</dbReference>
<reference evidence="6 7" key="1">
    <citation type="submission" date="2021-06" db="EMBL/GenBank/DDBJ databases">
        <authorList>
            <person name="Sun Q."/>
            <person name="Li D."/>
        </authorList>
    </citation>
    <scope>NUCLEOTIDE SEQUENCE [LARGE SCALE GENOMIC DNA]</scope>
    <source>
        <strain evidence="6 7">MSJ-6</strain>
    </source>
</reference>
<dbReference type="PANTHER" id="PTHR43280:SF10">
    <property type="entry name" value="REGULATORY PROTEIN POCR"/>
    <property type="match status" value="1"/>
</dbReference>
<dbReference type="PANTHER" id="PTHR43280">
    <property type="entry name" value="ARAC-FAMILY TRANSCRIPTIONAL REGULATOR"/>
    <property type="match status" value="1"/>
</dbReference>